<dbReference type="OrthoDB" id="9766750at2"/>
<dbReference type="SUPFAM" id="SSF47781">
    <property type="entry name" value="RuvA domain 2-like"/>
    <property type="match status" value="1"/>
</dbReference>
<evidence type="ECO:0000313" key="2">
    <source>
        <dbReference type="Proteomes" id="UP000199197"/>
    </source>
</evidence>
<name>A0A0P1P4C3_9BACT</name>
<protein>
    <submittedName>
        <fullName evidence="1">Helix-hairpin-helix motif-containing protein</fullName>
    </submittedName>
</protein>
<accession>A0A0P1P4C3</accession>
<dbReference type="Pfam" id="PF12836">
    <property type="entry name" value="HHH_3"/>
    <property type="match status" value="1"/>
</dbReference>
<dbReference type="EMBL" id="CZVW01000036">
    <property type="protein sequence ID" value="CUT05280.1"/>
    <property type="molecule type" value="Genomic_DNA"/>
</dbReference>
<keyword evidence="2" id="KW-1185">Reference proteome</keyword>
<reference evidence="2" key="1">
    <citation type="submission" date="2015-11" db="EMBL/GenBank/DDBJ databases">
        <authorList>
            <person name="Varghese N."/>
        </authorList>
    </citation>
    <scope>NUCLEOTIDE SEQUENCE [LARGE SCALE GENOMIC DNA]</scope>
    <source>
        <strain evidence="2">JGI-23</strain>
    </source>
</reference>
<organism evidence="1 2">
    <name type="scientific">Candidatus Chryseopegocella kryptomonas</name>
    <dbReference type="NCBI Taxonomy" id="1633643"/>
    <lineage>
        <taxon>Bacteria</taxon>
        <taxon>Pseudomonadati</taxon>
        <taxon>Candidatus Kryptoniota</taxon>
        <taxon>Candidatus Chryseopegocella</taxon>
    </lineage>
</organism>
<dbReference type="RefSeq" id="WP_092351137.1">
    <property type="nucleotide sequence ID" value="NZ_CZVW01000036.1"/>
</dbReference>
<sequence length="620" mass="72462">MKKLLLIFIITSSIAVCQDIIPDTLENVESEFFEDIESDSQIDDIIEQLEFVRIELNRASVDDLTEIPFITREIALKIISYREKIGGFKKREQVFEIPDVDDLIKVFLYRNGYIQKPKLSLQARTRVLSKNNIASLDENFAENYKTYQLFRSTFLNFSAGFVFEKDYDERKLNDLTHFYIEYKSSGFFRKVVLGNYTIQFGQGILLWRPISLGKGSDAIVPVVRDFENYLSSYASTDEVKPMFGFGLNSKFKNFELTLFYSTTKLPSTIDSSGLVRSIDFSGLNPSEKVQTLRNLYGMILSFGRQNFSIEFLNYFEKFNRDFSREISRPFGIARFYSGFGYNFYFKNLNFFGEIASAKTLHFSVVSGINFSFKNLDLVFQYRNLNPNFATINGNVFGERYGEAWNEEGFYSGVKFRTGKFRVSGYYDVFKFPKFEIDDARNGTDYRIEASFSVSRNVELKLMVREKSIIRGIKVQDEFGRENLGEGVERRRNLRFEVENKFGKVVFRSRIEWVKRSLNDFESGFLIYQGVKFEAFKFLKFYGRVAYFRSDSYFSRVYVYEDDIDGVVSLIPLYGKGLRWYFVLKLNYGKILSFQFKYSETFLVENSSVRNLLGVQLGIKF</sequence>
<dbReference type="AlphaFoldDB" id="A0A0P1P4C3"/>
<dbReference type="Proteomes" id="UP000199197">
    <property type="component" value="Unassembled WGS sequence"/>
</dbReference>
<dbReference type="Gene3D" id="1.10.150.280">
    <property type="entry name" value="AF1531-like domain"/>
    <property type="match status" value="1"/>
</dbReference>
<gene>
    <name evidence="1" type="ORF">JGI23_01926</name>
</gene>
<dbReference type="InterPro" id="IPR010994">
    <property type="entry name" value="RuvA_2-like"/>
</dbReference>
<evidence type="ECO:0000313" key="1">
    <source>
        <dbReference type="EMBL" id="CUT05280.1"/>
    </source>
</evidence>
<proteinExistence type="predicted"/>